<feature type="compositionally biased region" description="Low complexity" evidence="1">
    <location>
        <begin position="1591"/>
        <end position="1601"/>
    </location>
</feature>
<sequence length="1868" mass="209552">MEQRGTQTNVMTKSFVFGVVLTFIDAVLGLYHNSDGWIQETACYGSDHRCSKFKLSCAAENRIILGQMQYAFKFLDECVFGVSDCDQNPMMCCKYSEGDRLLSYWENDTYVARRMCSAKQSCSLHVPWIGTGLVISSYVRLNYRCAPEKSIVDMCSSVITHAKDLYLMFNGTAESAQNETIRRNNCRCKISTTNCLSSLRISYTDMRVLRVNKDMPGKRCSSASLVTSSFKTIVDCDPGNLPMREPTDADVLNSYQETLTLQNLWKYGENDVPEFLLLSVTAENYESEVNVVCNMPESIHEKFDSCRPNKIHEASKRGKDSENPSQTGDGKGYLNIKQESRKSTMVDKIGRFKATQRRRAGVVGQSESHGGDRKTSMLLTDVRSGKHFHLKTPKLPNSSPSGQAHEQFYPISDNEFLENQRELDEIPNKSERKGMHDSTLYSTSDWRYSTHFAMPKKTFIFEPSMQKRETGQHSGIGSGSHVGTMYVDKEKDTNSKMRENENNATLKYTSISTFHSPDSGQQEIKFPNIQEATPKPLSPNTLRQIVKNTKLEYSWPALSFSSRSSSAELNKEKYEGRVTVFGRKRDYNTYNPKSDSHNAEMLITSNTTNREQSFNGHVTDSSKPFVSPVTHKSNLSGMENLNVSSMKNNVKTVNMTREEKSNVGGISMVDTHVKKENSSFQNASELTAENSNEKESSIDVIKVIAVTDGNKSVQDETLSVFSSLFAPNSSVHVEMKADEIQKHNDGLQELATRELGAADFFTKEMLSDLSSTKSSISVVRHSKDKMIFNRDGNSSKINAYTTNDEAIENNRTSESKIPCSLTTEYFRQDNEKFQLTLTDLSRDKIKKEKKLFPGDASRNFIFSRLSSSSFPSSWTSPIYSSKIEFRDSKETVTMLNWRTKEMIQSNIRAWGKRTAILQDQTSFHDDVKEREMSKLIDMNDPIVQQMVSNKKLYHDHPLQRKMKTQTAITIETSLTTLAGDKSEFIGNTRSPAEQIRRESTVVDDEMKTNVTRSSALFSSTTEPFDLNENVTRNTSRPSMTKTSLDTSAVGTSDGKDALAVNSTWEMTSVGNTKYIIKESNAENTLGHVSSTFLTSDSMSTISSTDECTFGMSLRSNDSSSCRSSYLHPKLQTNDSNKFVNYVEKNSDNKGPANESFSEDASDYLKQVPTAFTAGQQTKMENKIGLIWLSTPYRRLFVADNSTVLEAKSERPESDVSDTLHPIHEHAPIVKIATDIPTNENLRNSLSDNEKLFRDLNQEDTNSPLIRDAPEDQIPNDYQGHTPRDQSLIDEGPRTEVKPVINNQSSSKERFLTNTNCTKALSAPVTRKMPLGQEKISTSLIEASSLHISARKVPQKSDTAEWMWTSLSFIRETGSNRRSSNLSHIIFSNNDDIKSRSQHEGEHSLQSTGASSIKPNKVTIKENETADNSILNVLAADNKPHIKLVQYPFHTEDEVNSLGRGTRFPSTFNLTFKTEMPNMQTSNKDSLFLDIRASASFHENKSLIVTEQREQDPQKSTSKANLILNTKNYLATKQSSAKEPNTRGPKFVDFAIRNLSADVEKKVSNVNEGTTEQIVKAKAKNDIFQGQSDLPSNVSSNVSVSNDDAKNKGIEVPPSVGLEKISASTERKQPVTNIMRTERMDVNNEQLNRTKESEYAETPNILNENDAKIIVTEGENAKLIGKMETSKIKTEDEEELDIGKTDFNVNTKEEGSRQVVTSVICGALILLALVGFIVLIYIRLNKVKLDERQWNSLSISAIEKSDRPYNCYGHSRTASWSTVNNSQACFSARLSTPSRHIVSPHRNLNAMNHPPILVQGKWPDMVTTPFDKRPEVADKDAYKSRAAILLPNETTRPSAPYSSTSRAGIYKIV</sequence>
<name>A0AAE0S2D4_9BIVA</name>
<reference evidence="3" key="1">
    <citation type="journal article" date="2021" name="Genome Biol. Evol.">
        <title>A High-Quality Reference Genome for a Parasitic Bivalve with Doubly Uniparental Inheritance (Bivalvia: Unionida).</title>
        <authorList>
            <person name="Smith C.H."/>
        </authorList>
    </citation>
    <scope>NUCLEOTIDE SEQUENCE</scope>
    <source>
        <strain evidence="3">CHS0354</strain>
    </source>
</reference>
<reference evidence="3" key="3">
    <citation type="submission" date="2023-05" db="EMBL/GenBank/DDBJ databases">
        <authorList>
            <person name="Smith C.H."/>
        </authorList>
    </citation>
    <scope>NUCLEOTIDE SEQUENCE</scope>
    <source>
        <strain evidence="3">CHS0354</strain>
        <tissue evidence="3">Mantle</tissue>
    </source>
</reference>
<evidence type="ECO:0000256" key="1">
    <source>
        <dbReference type="SAM" id="MobiDB-lite"/>
    </source>
</evidence>
<feature type="compositionally biased region" description="Basic and acidic residues" evidence="1">
    <location>
        <begin position="312"/>
        <end position="322"/>
    </location>
</feature>
<dbReference type="EMBL" id="JAEAOA010001970">
    <property type="protein sequence ID" value="KAK3583923.1"/>
    <property type="molecule type" value="Genomic_DNA"/>
</dbReference>
<accession>A0AAE0S2D4</accession>
<feature type="region of interest" description="Disordered" evidence="1">
    <location>
        <begin position="1586"/>
        <end position="1611"/>
    </location>
</feature>
<protein>
    <submittedName>
        <fullName evidence="3">Uncharacterized protein</fullName>
    </submittedName>
</protein>
<evidence type="ECO:0000313" key="4">
    <source>
        <dbReference type="Proteomes" id="UP001195483"/>
    </source>
</evidence>
<keyword evidence="2" id="KW-0472">Membrane</keyword>
<dbReference type="Proteomes" id="UP001195483">
    <property type="component" value="Unassembled WGS sequence"/>
</dbReference>
<feature type="compositionally biased region" description="Basic and acidic residues" evidence="1">
    <location>
        <begin position="338"/>
        <end position="350"/>
    </location>
</feature>
<comment type="caution">
    <text evidence="3">The sequence shown here is derived from an EMBL/GenBank/DDBJ whole genome shotgun (WGS) entry which is preliminary data.</text>
</comment>
<feature type="transmembrane region" description="Helical" evidence="2">
    <location>
        <begin position="12"/>
        <end position="31"/>
    </location>
</feature>
<feature type="compositionally biased region" description="Basic and acidic residues" evidence="1">
    <location>
        <begin position="1392"/>
        <end position="1402"/>
    </location>
</feature>
<gene>
    <name evidence="3" type="ORF">CHS0354_033707</name>
</gene>
<evidence type="ECO:0000256" key="2">
    <source>
        <dbReference type="SAM" id="Phobius"/>
    </source>
</evidence>
<organism evidence="3 4">
    <name type="scientific">Potamilus streckersoni</name>
    <dbReference type="NCBI Taxonomy" id="2493646"/>
    <lineage>
        <taxon>Eukaryota</taxon>
        <taxon>Metazoa</taxon>
        <taxon>Spiralia</taxon>
        <taxon>Lophotrochozoa</taxon>
        <taxon>Mollusca</taxon>
        <taxon>Bivalvia</taxon>
        <taxon>Autobranchia</taxon>
        <taxon>Heteroconchia</taxon>
        <taxon>Palaeoheterodonta</taxon>
        <taxon>Unionida</taxon>
        <taxon>Unionoidea</taxon>
        <taxon>Unionidae</taxon>
        <taxon>Ambleminae</taxon>
        <taxon>Lampsilini</taxon>
        <taxon>Potamilus</taxon>
    </lineage>
</organism>
<feature type="transmembrane region" description="Helical" evidence="2">
    <location>
        <begin position="1714"/>
        <end position="1737"/>
    </location>
</feature>
<feature type="region of interest" description="Disordered" evidence="1">
    <location>
        <begin position="1392"/>
        <end position="1415"/>
    </location>
</feature>
<keyword evidence="2" id="KW-0812">Transmembrane</keyword>
<dbReference type="CDD" id="cd22823">
    <property type="entry name" value="Gal_Rha_Lectin"/>
    <property type="match status" value="1"/>
</dbReference>
<feature type="region of interest" description="Disordered" evidence="1">
    <location>
        <begin position="1025"/>
        <end position="1049"/>
    </location>
</feature>
<keyword evidence="2" id="KW-1133">Transmembrane helix</keyword>
<proteinExistence type="predicted"/>
<evidence type="ECO:0000313" key="3">
    <source>
        <dbReference type="EMBL" id="KAK3583923.1"/>
    </source>
</evidence>
<keyword evidence="4" id="KW-1185">Reference proteome</keyword>
<feature type="region of interest" description="Disordered" evidence="1">
    <location>
        <begin position="1257"/>
        <end position="1292"/>
    </location>
</feature>
<feature type="compositionally biased region" description="Polar residues" evidence="1">
    <location>
        <begin position="1403"/>
        <end position="1413"/>
    </location>
</feature>
<feature type="region of interest" description="Disordered" evidence="1">
    <location>
        <begin position="312"/>
        <end position="377"/>
    </location>
</feature>
<reference evidence="3" key="2">
    <citation type="journal article" date="2021" name="Genome Biol. Evol.">
        <title>Developing a high-quality reference genome for a parasitic bivalve with doubly uniparental inheritance (Bivalvia: Unionida).</title>
        <authorList>
            <person name="Smith C.H."/>
        </authorList>
    </citation>
    <scope>NUCLEOTIDE SEQUENCE</scope>
    <source>
        <strain evidence="3">CHS0354</strain>
        <tissue evidence="3">Mantle</tissue>
    </source>
</reference>